<feature type="transmembrane region" description="Helical" evidence="5">
    <location>
        <begin position="20"/>
        <end position="44"/>
    </location>
</feature>
<feature type="transmembrane region" description="Helical" evidence="5">
    <location>
        <begin position="88"/>
        <end position="107"/>
    </location>
</feature>
<dbReference type="SUPFAM" id="SSF103473">
    <property type="entry name" value="MFS general substrate transporter"/>
    <property type="match status" value="1"/>
</dbReference>
<feature type="transmembrane region" description="Helical" evidence="5">
    <location>
        <begin position="377"/>
        <end position="402"/>
    </location>
</feature>
<reference evidence="7 8" key="1">
    <citation type="submission" date="2024-09" db="EMBL/GenBank/DDBJ databases">
        <authorList>
            <person name="Sun Q."/>
            <person name="Mori K."/>
        </authorList>
    </citation>
    <scope>NUCLEOTIDE SEQUENCE [LARGE SCALE GENOMIC DNA]</scope>
    <source>
        <strain evidence="7 8">JCM 13519</strain>
    </source>
</reference>
<dbReference type="PROSITE" id="PS50850">
    <property type="entry name" value="MFS"/>
    <property type="match status" value="1"/>
</dbReference>
<dbReference type="CDD" id="cd17365">
    <property type="entry name" value="MFS_PcaK_like"/>
    <property type="match status" value="1"/>
</dbReference>
<dbReference type="PANTHER" id="PTHR23508:SF10">
    <property type="entry name" value="CARBOXYLIC ACID TRANSPORTER PROTEIN HOMOLOG"/>
    <property type="match status" value="1"/>
</dbReference>
<evidence type="ECO:0000313" key="7">
    <source>
        <dbReference type="EMBL" id="MFB9712737.1"/>
    </source>
</evidence>
<gene>
    <name evidence="7" type="ORF">ACFFPI_01015</name>
</gene>
<feature type="transmembrane region" description="Helical" evidence="5">
    <location>
        <begin position="255"/>
        <end position="272"/>
    </location>
</feature>
<evidence type="ECO:0000256" key="2">
    <source>
        <dbReference type="ARBA" id="ARBA00022692"/>
    </source>
</evidence>
<accession>A0ABV5UNI5</accession>
<dbReference type="InterPro" id="IPR011701">
    <property type="entry name" value="MFS"/>
</dbReference>
<evidence type="ECO:0000256" key="5">
    <source>
        <dbReference type="SAM" id="Phobius"/>
    </source>
</evidence>
<keyword evidence="3 5" id="KW-1133">Transmembrane helix</keyword>
<keyword evidence="8" id="KW-1185">Reference proteome</keyword>
<feature type="transmembrane region" description="Helical" evidence="5">
    <location>
        <begin position="176"/>
        <end position="195"/>
    </location>
</feature>
<dbReference type="PANTHER" id="PTHR23508">
    <property type="entry name" value="CARBOXYLIC ACID TRANSPORTER PROTEIN HOMOLOG"/>
    <property type="match status" value="1"/>
</dbReference>
<keyword evidence="2 5" id="KW-0812">Transmembrane</keyword>
<sequence length="457" mass="48715">MKNLNLTQHVQEARFNRFHLMIAAVGFLLIMCDGYDVAVFGTITPPLMAAWKLTPVAAGAIGSSGLVGMLFGAIGFGALADRLGRKRVVLVTVLLYSVFTALCGFAQEPTFFTVCRVIAGLGLGGIMPNVIALLADFSPKRLTATITTIVLCGFAVGGLLAPLLGILVIPTAGWQVSLWVAAIPLLFLPWMYKALPESISVLMKRGNREEIAKLLERIDPSQTIDRDIEFTTESPSKAKLPLTDLFNNNRAMSTLMFWLAFFAHLLMAYGILNWLPKLMIESGFSLASSLAFLVIWQLGGIIGTIVAGRMADRLGAKKIVIALYITGTIVIAGVGVSTNALLSYVLVGIAGATITGVQNLVQVYIAEYYPAFVRSTALGSASGMGRIGAILGPILGGLLLSFSLSSQGIFFVFAIPGLIAAFAIAMVSDKKSHQRQLENAAIQTPLQSSDGKQLNSL</sequence>
<feature type="transmembrane region" description="Helical" evidence="5">
    <location>
        <begin position="146"/>
        <end position="170"/>
    </location>
</feature>
<feature type="domain" description="Major facilitator superfamily (MFS) profile" evidence="6">
    <location>
        <begin position="22"/>
        <end position="432"/>
    </location>
</feature>
<protein>
    <submittedName>
        <fullName evidence="7">MFS transporter</fullName>
    </submittedName>
</protein>
<organism evidence="7 8">
    <name type="scientific">Arthrobacter methylotrophus</name>
    <dbReference type="NCBI Taxonomy" id="121291"/>
    <lineage>
        <taxon>Bacteria</taxon>
        <taxon>Bacillati</taxon>
        <taxon>Actinomycetota</taxon>
        <taxon>Actinomycetes</taxon>
        <taxon>Micrococcales</taxon>
        <taxon>Micrococcaceae</taxon>
        <taxon>Arthrobacter</taxon>
    </lineage>
</organism>
<evidence type="ECO:0000259" key="6">
    <source>
        <dbReference type="PROSITE" id="PS50850"/>
    </source>
</evidence>
<feature type="transmembrane region" description="Helical" evidence="5">
    <location>
        <begin position="408"/>
        <end position="427"/>
    </location>
</feature>
<comment type="subcellular location">
    <subcellularLocation>
        <location evidence="1">Cell membrane</location>
        <topology evidence="1">Multi-pass membrane protein</topology>
    </subcellularLocation>
</comment>
<keyword evidence="4 5" id="KW-0472">Membrane</keyword>
<evidence type="ECO:0000256" key="3">
    <source>
        <dbReference type="ARBA" id="ARBA00022989"/>
    </source>
</evidence>
<name>A0ABV5UNI5_9MICC</name>
<dbReference type="InterPro" id="IPR036259">
    <property type="entry name" value="MFS_trans_sf"/>
</dbReference>
<evidence type="ECO:0000256" key="1">
    <source>
        <dbReference type="ARBA" id="ARBA00004651"/>
    </source>
</evidence>
<dbReference type="Proteomes" id="UP001589536">
    <property type="component" value="Unassembled WGS sequence"/>
</dbReference>
<evidence type="ECO:0000313" key="8">
    <source>
        <dbReference type="Proteomes" id="UP001589536"/>
    </source>
</evidence>
<comment type="caution">
    <text evidence="7">The sequence shown here is derived from an EMBL/GenBank/DDBJ whole genome shotgun (WGS) entry which is preliminary data.</text>
</comment>
<dbReference type="RefSeq" id="WP_345049669.1">
    <property type="nucleotide sequence ID" value="NZ_BAABED010000001.1"/>
</dbReference>
<dbReference type="Pfam" id="PF07690">
    <property type="entry name" value="MFS_1"/>
    <property type="match status" value="1"/>
</dbReference>
<dbReference type="EMBL" id="JBHMBH010000006">
    <property type="protein sequence ID" value="MFB9712737.1"/>
    <property type="molecule type" value="Genomic_DNA"/>
</dbReference>
<dbReference type="InterPro" id="IPR020846">
    <property type="entry name" value="MFS_dom"/>
</dbReference>
<feature type="transmembrane region" description="Helical" evidence="5">
    <location>
        <begin position="284"/>
        <end position="307"/>
    </location>
</feature>
<evidence type="ECO:0000256" key="4">
    <source>
        <dbReference type="ARBA" id="ARBA00023136"/>
    </source>
</evidence>
<dbReference type="Gene3D" id="1.20.1250.20">
    <property type="entry name" value="MFS general substrate transporter like domains"/>
    <property type="match status" value="1"/>
</dbReference>
<feature type="transmembrane region" description="Helical" evidence="5">
    <location>
        <begin position="342"/>
        <end position="365"/>
    </location>
</feature>
<feature type="transmembrane region" description="Helical" evidence="5">
    <location>
        <begin position="56"/>
        <end position="76"/>
    </location>
</feature>
<feature type="transmembrane region" description="Helical" evidence="5">
    <location>
        <begin position="113"/>
        <end position="134"/>
    </location>
</feature>
<feature type="transmembrane region" description="Helical" evidence="5">
    <location>
        <begin position="319"/>
        <end position="336"/>
    </location>
</feature>
<proteinExistence type="predicted"/>